<reference evidence="1" key="2">
    <citation type="submission" date="2020-05" db="UniProtKB">
        <authorList>
            <consortium name="EnsemblMetazoa"/>
        </authorList>
    </citation>
    <scope>IDENTIFICATION</scope>
    <source>
        <strain evidence="1">IAEA</strain>
    </source>
</reference>
<evidence type="ECO:0000313" key="2">
    <source>
        <dbReference type="Proteomes" id="UP000092445"/>
    </source>
</evidence>
<accession>A0A1A9Z1D5</accession>
<protein>
    <submittedName>
        <fullName evidence="1">Uncharacterized protein</fullName>
    </submittedName>
</protein>
<name>A0A1A9Z1D5_GLOPL</name>
<dbReference type="AlphaFoldDB" id="A0A1A9Z1D5"/>
<keyword evidence="2" id="KW-1185">Reference proteome</keyword>
<dbReference type="InterPro" id="IPR011335">
    <property type="entry name" value="Restrct_endonuc-II-like"/>
</dbReference>
<dbReference type="Proteomes" id="UP000092445">
    <property type="component" value="Unassembled WGS sequence"/>
</dbReference>
<dbReference type="EnsemblMetazoa" id="GPAI000802-RA">
    <property type="protein sequence ID" value="GPAI000802-PA"/>
    <property type="gene ID" value="GPAI000802"/>
</dbReference>
<evidence type="ECO:0000313" key="1">
    <source>
        <dbReference type="EnsemblMetazoa" id="GPAI000802-PA"/>
    </source>
</evidence>
<dbReference type="SUPFAM" id="SSF52980">
    <property type="entry name" value="Restriction endonuclease-like"/>
    <property type="match status" value="1"/>
</dbReference>
<dbReference type="GO" id="GO:0006281">
    <property type="term" value="P:DNA repair"/>
    <property type="evidence" value="ECO:0007669"/>
    <property type="project" value="UniProtKB-ARBA"/>
</dbReference>
<dbReference type="VEuPathDB" id="VectorBase:GPAI000802"/>
<organism evidence="1 2">
    <name type="scientific">Glossina pallidipes</name>
    <name type="common">Tsetse fly</name>
    <dbReference type="NCBI Taxonomy" id="7398"/>
    <lineage>
        <taxon>Eukaryota</taxon>
        <taxon>Metazoa</taxon>
        <taxon>Ecdysozoa</taxon>
        <taxon>Arthropoda</taxon>
        <taxon>Hexapoda</taxon>
        <taxon>Insecta</taxon>
        <taxon>Pterygota</taxon>
        <taxon>Neoptera</taxon>
        <taxon>Endopterygota</taxon>
        <taxon>Diptera</taxon>
        <taxon>Brachycera</taxon>
        <taxon>Muscomorpha</taxon>
        <taxon>Hippoboscoidea</taxon>
        <taxon>Glossinidae</taxon>
        <taxon>Glossina</taxon>
    </lineage>
</organism>
<reference evidence="2" key="1">
    <citation type="submission" date="2014-03" db="EMBL/GenBank/DDBJ databases">
        <authorList>
            <person name="Aksoy S."/>
            <person name="Warren W."/>
            <person name="Wilson R.K."/>
        </authorList>
    </citation>
    <scope>NUCLEOTIDE SEQUENCE [LARGE SCALE GENOMIC DNA]</scope>
    <source>
        <strain evidence="2">IAEA</strain>
    </source>
</reference>
<proteinExistence type="predicted"/>
<sequence>MKNMLYGKLGAIIAEQQYSKILKLTNILNRYQYTLNNKIKVCFECNGVKIIGLLNVVKSGLLRWNVRGTSDSYFFGIESCWSFRLSKRHTMSINAIKQMWNRMDNKLF</sequence>